<dbReference type="EMBL" id="GG657757">
    <property type="protein sequence ID" value="EFL35020.1"/>
    <property type="molecule type" value="Genomic_DNA"/>
</dbReference>
<feature type="compositionally biased region" description="Basic residues" evidence="1">
    <location>
        <begin position="79"/>
        <end position="98"/>
    </location>
</feature>
<feature type="compositionally biased region" description="Low complexity" evidence="1">
    <location>
        <begin position="28"/>
        <end position="42"/>
    </location>
</feature>
<dbReference type="HOGENOM" id="CLU_2338693_0_0_11"/>
<proteinExistence type="predicted"/>
<keyword evidence="3" id="KW-1185">Reference proteome</keyword>
<organism evidence="2 3">
    <name type="scientific">Streptomyces viridochromogenes (strain DSM 40736 / JCM 4977 / BCRC 1201 / Tue 494)</name>
    <dbReference type="NCBI Taxonomy" id="591159"/>
    <lineage>
        <taxon>Bacteria</taxon>
        <taxon>Bacillati</taxon>
        <taxon>Actinomycetota</taxon>
        <taxon>Actinomycetes</taxon>
        <taxon>Kitasatosporales</taxon>
        <taxon>Streptomycetaceae</taxon>
        <taxon>Streptomyces</taxon>
    </lineage>
</organism>
<evidence type="ECO:0000256" key="1">
    <source>
        <dbReference type="SAM" id="MobiDB-lite"/>
    </source>
</evidence>
<dbReference type="AlphaFoldDB" id="D9XHK1"/>
<accession>D9XHK1</accession>
<evidence type="ECO:0000313" key="3">
    <source>
        <dbReference type="Proteomes" id="UP000004184"/>
    </source>
</evidence>
<feature type="compositionally biased region" description="Low complexity" evidence="1">
    <location>
        <begin position="66"/>
        <end position="78"/>
    </location>
</feature>
<protein>
    <submittedName>
        <fullName evidence="2">Predicted protein</fullName>
    </submittedName>
</protein>
<gene>
    <name evidence="2" type="ORF">SSQG_05538</name>
</gene>
<reference evidence="3" key="1">
    <citation type="submission" date="2009-02" db="EMBL/GenBank/DDBJ databases">
        <title>Annotation of Streptomyces viridochromogenes strain DSM 40736.</title>
        <authorList>
            <consortium name="The Broad Institute Genome Sequencing Platform"/>
            <consortium name="Broad Institute Microbial Sequencing Center"/>
            <person name="Fischbach M."/>
            <person name="Godfrey P."/>
            <person name="Ward D."/>
            <person name="Young S."/>
            <person name="Zeng Q."/>
            <person name="Koehrsen M."/>
            <person name="Alvarado L."/>
            <person name="Berlin A.M."/>
            <person name="Bochicchio J."/>
            <person name="Borenstein D."/>
            <person name="Chapman S.B."/>
            <person name="Chen Z."/>
            <person name="Engels R."/>
            <person name="Freedman E."/>
            <person name="Gellesch M."/>
            <person name="Goldberg J."/>
            <person name="Griggs A."/>
            <person name="Gujja S."/>
            <person name="Heilman E.R."/>
            <person name="Heiman D.I."/>
            <person name="Hepburn T.A."/>
            <person name="Howarth C."/>
            <person name="Jen D."/>
            <person name="Larson L."/>
            <person name="Lewis B."/>
            <person name="Mehta T."/>
            <person name="Park D."/>
            <person name="Pearson M."/>
            <person name="Richards J."/>
            <person name="Roberts A."/>
            <person name="Saif S."/>
            <person name="Shea T.D."/>
            <person name="Shenoy N."/>
            <person name="Sisk P."/>
            <person name="Stolte C."/>
            <person name="Sykes S.N."/>
            <person name="Thomson T."/>
            <person name="Walk T."/>
            <person name="White J."/>
            <person name="Yandava C."/>
            <person name="Straight P."/>
            <person name="Clardy J."/>
            <person name="Hung D."/>
            <person name="Kolter R."/>
            <person name="Mekalanos J."/>
            <person name="Walker S."/>
            <person name="Walsh C.T."/>
            <person name="Wieland-Brown L.C."/>
            <person name="Haas B."/>
            <person name="Nusbaum C."/>
            <person name="Birren B."/>
        </authorList>
    </citation>
    <scope>NUCLEOTIDE SEQUENCE [LARGE SCALE GENOMIC DNA]</scope>
    <source>
        <strain evidence="3">DSM 40736 / JCM 4977 / BCRC 1201 / Tue 494</strain>
    </source>
</reference>
<name>D9XHK1_STRVT</name>
<feature type="non-terminal residue" evidence="2">
    <location>
        <position position="1"/>
    </location>
</feature>
<sequence length="98" mass="10020">GGPGDRGIRPRGGVPRPPGPDPHGGAERAGAGAAGVLLAGLRRGTERGEVTAGAERIPPVRPRPPGSASSRRSSPSRPRACRRTARSPGRGRRRGPAR</sequence>
<dbReference type="Proteomes" id="UP000004184">
    <property type="component" value="Unassembled WGS sequence"/>
</dbReference>
<feature type="region of interest" description="Disordered" evidence="1">
    <location>
        <begin position="1"/>
        <end position="98"/>
    </location>
</feature>
<evidence type="ECO:0000313" key="2">
    <source>
        <dbReference type="EMBL" id="EFL35020.1"/>
    </source>
</evidence>